<keyword evidence="2" id="KW-1185">Reference proteome</keyword>
<accession>A0A916W643</accession>
<gene>
    <name evidence="1" type="ORF">GCM10011507_23290</name>
</gene>
<protein>
    <recommendedName>
        <fullName evidence="3">TIGR03435 family protein</fullName>
    </recommendedName>
</protein>
<evidence type="ECO:0000313" key="2">
    <source>
        <dbReference type="Proteomes" id="UP000648801"/>
    </source>
</evidence>
<sequence>MVSQLWEATIPILFLAIHSNRRLLPSRNFYMQLSVSMVMTMSTMKPCHTTAILVLLLSLGIASMRLSAQSQSVASPQAQSANVPPSATQSPLRFEVVSIHPHKFAGDEPSDRRVLPGGRFVATATTVRTLIRIALDTDDNRMSGAPGWIDNEMFDINAITADHAEITTPQQFQQLILALLEDRFQFKFHRDQREGPVYWLELDKPGKTGPALKLSTPASKPGMSVNSNGSSAVMTVSKASMADIAAALHRQAGRPIEDHTDLKGTFDFRIEWATEETPDSSYPSLFTVLKEQLGLKLQPAAGVIETVVIDQISHPSAN</sequence>
<dbReference type="Proteomes" id="UP000648801">
    <property type="component" value="Unassembled WGS sequence"/>
</dbReference>
<comment type="caution">
    <text evidence="1">The sequence shown here is derived from an EMBL/GenBank/DDBJ whole genome shotgun (WGS) entry which is preliminary data.</text>
</comment>
<reference evidence="1" key="2">
    <citation type="submission" date="2020-09" db="EMBL/GenBank/DDBJ databases">
        <authorList>
            <person name="Sun Q."/>
            <person name="Zhou Y."/>
        </authorList>
    </citation>
    <scope>NUCLEOTIDE SEQUENCE</scope>
    <source>
        <strain evidence="1">CGMCC 1.15447</strain>
    </source>
</reference>
<proteinExistence type="predicted"/>
<dbReference type="InterPro" id="IPR017801">
    <property type="entry name" value="DUF3738"/>
</dbReference>
<reference evidence="1" key="1">
    <citation type="journal article" date="2014" name="Int. J. Syst. Evol. Microbiol.">
        <title>Complete genome sequence of Corynebacterium casei LMG S-19264T (=DSM 44701T), isolated from a smear-ripened cheese.</title>
        <authorList>
            <consortium name="US DOE Joint Genome Institute (JGI-PGF)"/>
            <person name="Walter F."/>
            <person name="Albersmeier A."/>
            <person name="Kalinowski J."/>
            <person name="Ruckert C."/>
        </authorList>
    </citation>
    <scope>NUCLEOTIDE SEQUENCE</scope>
    <source>
        <strain evidence="1">CGMCC 1.15447</strain>
    </source>
</reference>
<evidence type="ECO:0000313" key="1">
    <source>
        <dbReference type="EMBL" id="GGA71039.1"/>
    </source>
</evidence>
<name>A0A916W643_9BACT</name>
<dbReference type="AlphaFoldDB" id="A0A916W643"/>
<dbReference type="Pfam" id="PF12543">
    <property type="entry name" value="DUF3738"/>
    <property type="match status" value="1"/>
</dbReference>
<organism evidence="1 2">
    <name type="scientific">Edaphobacter acidisoli</name>
    <dbReference type="NCBI Taxonomy" id="2040573"/>
    <lineage>
        <taxon>Bacteria</taxon>
        <taxon>Pseudomonadati</taxon>
        <taxon>Acidobacteriota</taxon>
        <taxon>Terriglobia</taxon>
        <taxon>Terriglobales</taxon>
        <taxon>Acidobacteriaceae</taxon>
        <taxon>Edaphobacter</taxon>
    </lineage>
</organism>
<evidence type="ECO:0008006" key="3">
    <source>
        <dbReference type="Google" id="ProtNLM"/>
    </source>
</evidence>
<dbReference type="NCBIfam" id="TIGR03435">
    <property type="entry name" value="Soli_TIGR03435"/>
    <property type="match status" value="1"/>
</dbReference>
<dbReference type="EMBL" id="BMJB01000001">
    <property type="protein sequence ID" value="GGA71039.1"/>
    <property type="molecule type" value="Genomic_DNA"/>
</dbReference>